<dbReference type="PANTHER" id="PTHR47629:SF8">
    <property type="entry name" value="PAN-3 DOMAIN-CONTAINING PROTEIN"/>
    <property type="match status" value="1"/>
</dbReference>
<reference evidence="4" key="1">
    <citation type="submission" date="2011-07" db="EMBL/GenBank/DDBJ databases">
        <authorList>
            <consortium name="Caenorhabditis brenneri Sequencing and Analysis Consortium"/>
            <person name="Wilson R.K."/>
        </authorList>
    </citation>
    <scope>NUCLEOTIDE SEQUENCE [LARGE SCALE GENOMIC DNA]</scope>
    <source>
        <strain evidence="4">PB2801</strain>
    </source>
</reference>
<keyword evidence="1" id="KW-0732">Signal</keyword>
<feature type="domain" description="PAN-3" evidence="2">
    <location>
        <begin position="3"/>
        <end position="130"/>
    </location>
</feature>
<gene>
    <name evidence="3" type="ORF">CAEBREN_17861</name>
</gene>
<dbReference type="Pfam" id="PF08277">
    <property type="entry name" value="PAN_3"/>
    <property type="match status" value="1"/>
</dbReference>
<evidence type="ECO:0000313" key="3">
    <source>
        <dbReference type="EMBL" id="EGT57633.1"/>
    </source>
</evidence>
<dbReference type="AlphaFoldDB" id="G0NCK0"/>
<dbReference type="SMART" id="SM00605">
    <property type="entry name" value="CW"/>
    <property type="match status" value="1"/>
</dbReference>
<protein>
    <recommendedName>
        <fullName evidence="2">PAN-3 domain-containing protein</fullName>
    </recommendedName>
</protein>
<dbReference type="OrthoDB" id="10693846at2759"/>
<dbReference type="InParanoid" id="G0NCK0"/>
<evidence type="ECO:0000313" key="4">
    <source>
        <dbReference type="Proteomes" id="UP000008068"/>
    </source>
</evidence>
<dbReference type="InterPro" id="IPR006583">
    <property type="entry name" value="PAN-3_domain"/>
</dbReference>
<feature type="signal peptide" evidence="1">
    <location>
        <begin position="1"/>
        <end position="18"/>
    </location>
</feature>
<name>G0NCK0_CAEBE</name>
<proteinExistence type="predicted"/>
<dbReference type="eggNOG" id="ENOG502TI49">
    <property type="taxonomic scope" value="Eukaryota"/>
</dbReference>
<dbReference type="PANTHER" id="PTHR47629">
    <property type="entry name" value="C-TYPE LECTIN-RELATED"/>
    <property type="match status" value="1"/>
</dbReference>
<keyword evidence="4" id="KW-1185">Reference proteome</keyword>
<feature type="chain" id="PRO_5003405577" description="PAN-3 domain-containing protein" evidence="1">
    <location>
        <begin position="19"/>
        <end position="220"/>
    </location>
</feature>
<evidence type="ECO:0000259" key="2">
    <source>
        <dbReference type="SMART" id="SM00605"/>
    </source>
</evidence>
<organism evidence="4">
    <name type="scientific">Caenorhabditis brenneri</name>
    <name type="common">Nematode worm</name>
    <dbReference type="NCBI Taxonomy" id="135651"/>
    <lineage>
        <taxon>Eukaryota</taxon>
        <taxon>Metazoa</taxon>
        <taxon>Ecdysozoa</taxon>
        <taxon>Nematoda</taxon>
        <taxon>Chromadorea</taxon>
        <taxon>Rhabditida</taxon>
        <taxon>Rhabditina</taxon>
        <taxon>Rhabditomorpha</taxon>
        <taxon>Rhabditoidea</taxon>
        <taxon>Rhabditidae</taxon>
        <taxon>Peloderinae</taxon>
        <taxon>Caenorhabditis</taxon>
    </lineage>
</organism>
<dbReference type="Proteomes" id="UP000008068">
    <property type="component" value="Unassembled WGS sequence"/>
</dbReference>
<dbReference type="EMBL" id="GL379863">
    <property type="protein sequence ID" value="EGT57633.1"/>
    <property type="molecule type" value="Genomic_DNA"/>
</dbReference>
<evidence type="ECO:0000256" key="1">
    <source>
        <dbReference type="SAM" id="SignalP"/>
    </source>
</evidence>
<dbReference type="HOGENOM" id="CLU_045736_0_0_1"/>
<sequence length="220" mass="24328">MSSLLWLLLYFLISTCQCTWSMLIVWGGDVEGVPEDFSGSWDECIDYCLVEESCVVIRQPASFGCQIFRYGSISTVQSTGNTKIGFKRKMATCSLAMSSPPFFGDSTVTETYQAVTIAYQYRITLSEDTYMFNLNYYVQCQNDSFVSLQGSKPVCISVRVFPNTSFCQNRASGLELCQGNGGMGMTGPYSMDEGKVVTDAALTQMASTVYEELFVGLIPL</sequence>
<accession>G0NCK0</accession>